<evidence type="ECO:0000256" key="7">
    <source>
        <dbReference type="SAM" id="MobiDB-lite"/>
    </source>
</evidence>
<feature type="region of interest" description="Disordered" evidence="7">
    <location>
        <begin position="253"/>
        <end position="285"/>
    </location>
</feature>
<organism evidence="8 9">
    <name type="scientific">Streptacidiphilus jeojiensis</name>
    <dbReference type="NCBI Taxonomy" id="3229225"/>
    <lineage>
        <taxon>Bacteria</taxon>
        <taxon>Bacillati</taxon>
        <taxon>Actinomycetota</taxon>
        <taxon>Actinomycetes</taxon>
        <taxon>Kitasatosporales</taxon>
        <taxon>Streptomycetaceae</taxon>
        <taxon>Streptacidiphilus</taxon>
    </lineage>
</organism>
<comment type="similarity">
    <text evidence="2 6">Belongs to the SURF1 family.</text>
</comment>
<dbReference type="PANTHER" id="PTHR23427:SF2">
    <property type="entry name" value="SURFEIT LOCUS PROTEIN 1"/>
    <property type="match status" value="1"/>
</dbReference>
<evidence type="ECO:0000313" key="8">
    <source>
        <dbReference type="EMBL" id="MFC1443121.1"/>
    </source>
</evidence>
<dbReference type="PANTHER" id="PTHR23427">
    <property type="entry name" value="SURFEIT LOCUS PROTEIN"/>
    <property type="match status" value="1"/>
</dbReference>
<keyword evidence="5" id="KW-0472">Membrane</keyword>
<keyword evidence="6" id="KW-1003">Cell membrane</keyword>
<protein>
    <recommendedName>
        <fullName evidence="6">SURF1-like protein</fullName>
    </recommendedName>
</protein>
<dbReference type="RefSeq" id="WP_380568174.1">
    <property type="nucleotide sequence ID" value="NZ_JBEUKS010000015.1"/>
</dbReference>
<dbReference type="InterPro" id="IPR002994">
    <property type="entry name" value="Surf1/Shy1"/>
</dbReference>
<keyword evidence="3" id="KW-0812">Transmembrane</keyword>
<evidence type="ECO:0000256" key="1">
    <source>
        <dbReference type="ARBA" id="ARBA00004370"/>
    </source>
</evidence>
<evidence type="ECO:0000256" key="5">
    <source>
        <dbReference type="ARBA" id="ARBA00023136"/>
    </source>
</evidence>
<comment type="subcellular location">
    <subcellularLocation>
        <location evidence="6">Cell membrane</location>
        <topology evidence="6">Multi-pass membrane protein</topology>
    </subcellularLocation>
    <subcellularLocation>
        <location evidence="1">Membrane</location>
    </subcellularLocation>
</comment>
<evidence type="ECO:0000313" key="9">
    <source>
        <dbReference type="Proteomes" id="UP001592581"/>
    </source>
</evidence>
<evidence type="ECO:0000256" key="3">
    <source>
        <dbReference type="ARBA" id="ARBA00022692"/>
    </source>
</evidence>
<evidence type="ECO:0000256" key="2">
    <source>
        <dbReference type="ARBA" id="ARBA00007165"/>
    </source>
</evidence>
<proteinExistence type="inferred from homology"/>
<reference evidence="8 9" key="1">
    <citation type="submission" date="2024-06" db="EMBL/GenBank/DDBJ databases">
        <authorList>
            <person name="Lee S.D."/>
        </authorList>
    </citation>
    <scope>NUCLEOTIDE SEQUENCE [LARGE SCALE GENOMIC DNA]</scope>
    <source>
        <strain evidence="8 9">N1-10</strain>
    </source>
</reference>
<evidence type="ECO:0000256" key="4">
    <source>
        <dbReference type="ARBA" id="ARBA00022989"/>
    </source>
</evidence>
<keyword evidence="4" id="KW-1133">Transmembrane helix</keyword>
<accession>A0ABV6XY03</accession>
<dbReference type="CDD" id="cd06662">
    <property type="entry name" value="SURF1"/>
    <property type="match status" value="1"/>
</dbReference>
<name>A0ABV6XY03_9ACTN</name>
<sequence>MPGTICAGTAVAFASEDCAGGLPRIRVEFAVQSSDREGGGFLELYGLAEVALLIRLLAGLLVWPVKRILADVDRDDRCCAQCDQCEELRCQQQTSRSDRIVNANVSAPVVPFASLSHPGATVPATLMYRRVSATGRYDTAHQFVVRSRTDAEDDTGGFYLVTPLITADGDAVLVNRGWVAPNSTHSQAFPTVPPAPAGTVTVVGRLRPDETHTLTGIRNVTGLPARQYMMINSQEQAKNLPDPVLAGYLDLMTTTPPTPAADTAQQVPGPNDDSTSSSDDAVVGKGVHLPYATALSRAPRP</sequence>
<dbReference type="PROSITE" id="PS50895">
    <property type="entry name" value="SURF1"/>
    <property type="match status" value="1"/>
</dbReference>
<keyword evidence="9" id="KW-1185">Reference proteome</keyword>
<gene>
    <name evidence="8" type="ORF">ABUW04_33270</name>
</gene>
<dbReference type="Pfam" id="PF02104">
    <property type="entry name" value="SURF1"/>
    <property type="match status" value="1"/>
</dbReference>
<dbReference type="EMBL" id="JBEUKS010000015">
    <property type="protein sequence ID" value="MFC1443121.1"/>
    <property type="molecule type" value="Genomic_DNA"/>
</dbReference>
<comment type="caution">
    <text evidence="8">The sequence shown here is derived from an EMBL/GenBank/DDBJ whole genome shotgun (WGS) entry which is preliminary data.</text>
</comment>
<dbReference type="Proteomes" id="UP001592581">
    <property type="component" value="Unassembled WGS sequence"/>
</dbReference>
<evidence type="ECO:0000256" key="6">
    <source>
        <dbReference type="RuleBase" id="RU363076"/>
    </source>
</evidence>
<dbReference type="InterPro" id="IPR045214">
    <property type="entry name" value="Surf1/Surf4"/>
</dbReference>